<dbReference type="InterPro" id="IPR001173">
    <property type="entry name" value="Glyco_trans_2-like"/>
</dbReference>
<keyword evidence="4" id="KW-0808">Transferase</keyword>
<feature type="domain" description="Glycosyltransferase 2-like" evidence="7">
    <location>
        <begin position="8"/>
        <end position="171"/>
    </location>
</feature>
<evidence type="ECO:0000256" key="3">
    <source>
        <dbReference type="ARBA" id="ARBA00022475"/>
    </source>
</evidence>
<dbReference type="InterPro" id="IPR051612">
    <property type="entry name" value="Teichoic_Acid_Biosynth"/>
</dbReference>
<evidence type="ECO:0000256" key="5">
    <source>
        <dbReference type="ARBA" id="ARBA00022944"/>
    </source>
</evidence>
<name>A0ABP8TY78_9ACTN</name>
<dbReference type="InterPro" id="IPR029044">
    <property type="entry name" value="Nucleotide-diphossugar_trans"/>
</dbReference>
<keyword evidence="6" id="KW-0472">Membrane</keyword>
<reference evidence="9" key="1">
    <citation type="journal article" date="2019" name="Int. J. Syst. Evol. Microbiol.">
        <title>The Global Catalogue of Microorganisms (GCM) 10K type strain sequencing project: providing services to taxonomists for standard genome sequencing and annotation.</title>
        <authorList>
            <consortium name="The Broad Institute Genomics Platform"/>
            <consortium name="The Broad Institute Genome Sequencing Center for Infectious Disease"/>
            <person name="Wu L."/>
            <person name="Ma J."/>
        </authorList>
    </citation>
    <scope>NUCLEOTIDE SEQUENCE [LARGE SCALE GENOMIC DNA]</scope>
    <source>
        <strain evidence="9">JCM 17938</strain>
    </source>
</reference>
<dbReference type="PANTHER" id="PTHR37316">
    <property type="entry name" value="TEICHOIC ACID GLYCEROL-PHOSPHATE PRIMASE"/>
    <property type="match status" value="1"/>
</dbReference>
<dbReference type="SUPFAM" id="SSF53448">
    <property type="entry name" value="Nucleotide-diphospho-sugar transferases"/>
    <property type="match status" value="1"/>
</dbReference>
<keyword evidence="9" id="KW-1185">Reference proteome</keyword>
<dbReference type="Gene3D" id="3.90.550.10">
    <property type="entry name" value="Spore Coat Polysaccharide Biosynthesis Protein SpsA, Chain A"/>
    <property type="match status" value="1"/>
</dbReference>
<comment type="similarity">
    <text evidence="2">Belongs to the CDP-glycerol glycerophosphotransferase family.</text>
</comment>
<evidence type="ECO:0000313" key="8">
    <source>
        <dbReference type="EMBL" id="GAA4617289.1"/>
    </source>
</evidence>
<dbReference type="SUPFAM" id="SSF53756">
    <property type="entry name" value="UDP-Glycosyltransferase/glycogen phosphorylase"/>
    <property type="match status" value="1"/>
</dbReference>
<comment type="caution">
    <text evidence="8">The sequence shown here is derived from an EMBL/GenBank/DDBJ whole genome shotgun (WGS) entry which is preliminary data.</text>
</comment>
<evidence type="ECO:0000256" key="6">
    <source>
        <dbReference type="ARBA" id="ARBA00023136"/>
    </source>
</evidence>
<dbReference type="Gene3D" id="3.40.50.11820">
    <property type="match status" value="1"/>
</dbReference>
<gene>
    <name evidence="8" type="ORF">GCM10023195_77120</name>
</gene>
<dbReference type="InterPro" id="IPR007554">
    <property type="entry name" value="Glycerophosphate_synth"/>
</dbReference>
<accession>A0ABP8TY78</accession>
<organism evidence="8 9">
    <name type="scientific">Actinoallomurus liliacearum</name>
    <dbReference type="NCBI Taxonomy" id="1080073"/>
    <lineage>
        <taxon>Bacteria</taxon>
        <taxon>Bacillati</taxon>
        <taxon>Actinomycetota</taxon>
        <taxon>Actinomycetes</taxon>
        <taxon>Streptosporangiales</taxon>
        <taxon>Thermomonosporaceae</taxon>
        <taxon>Actinoallomurus</taxon>
    </lineage>
</organism>
<sequence>MLPEPDVSVVVIVYNDAARIARAVRSVLDQSLPGVEIVIVDDASTDATPEVTARLAAAHPERIRTRTLEENSGGCGRPRNVGIETARGRYVMFLDSDDTLDPHACRNLVTTADETGADLVSGRCVRVFPDREQNWYPWLYRERRVYESVLDDPDLLYDTLSTNKCYRRDFLDRQGLWFVDRLHYEDLLFSAQAYVTARRIVTIPHRVYNWYVVPRDDTLSITNRRAELRNFADRLEIHRRIDAVFHAHEADRLARFKNVKFVNHDLLLYLRELRSRDPEYRRAFLDLARSYLTELDPVVFAECNPLPAIGAYLVRHGDIEGAVAAADYAAKRGRKPVLSIEPVERDGRIYWSGGRLQTALGRRILDVTDLGLHSAPLDAFDLGGQVTAMSRAGGELRVTGTVVNPLGHIGADLEPSGTLEIRDRRRKNRAFRVPVTVRHEADGIRWEAAFAPARRIRPLGLVDQTWGLWLRLKAGDDTVTVRLASDGTAHDGVRVPVRPRLTRVAGDHLEAYVAESGELALRIVGERWPARTTLPALRHVARTALGRRWWQWFGRVERAVIRRLTSRDTKIAVFNRLLVRLPVKKNTIVFESHLGAQYSDNPKYIHRALQERGAPYQAIWSYSGSRRGFPADTTLVKRGSWAYYRALARAQYWIDNQGFPAGLVKRPETTYIQTWHGSAFKRMGFDEPTVKQGTRFEHDRLAAMIGRFDHFAVRSEHDVRTLVKGLGVTAKPLRAGYPRNDALVTGGDPEEQAALRRRLGLEDDERTVVLYAPTFRTDENGRPAARFEIPFDLDRFAREFGESHVLLIRAHYLSRAVVPPGLRGTVIDVGAEHDVTTLMLLADALITDYSSVMFDYALLERPMIFYTPDAEDYVSRQRGAYFDLAEHAPGPVAGDEDGLFTALGDLDGARRDHADRRRRFVERFGEYDTGTAAKAIVERFFTGGDRG</sequence>
<dbReference type="InterPro" id="IPR043148">
    <property type="entry name" value="TagF_C"/>
</dbReference>
<protein>
    <recommendedName>
        <fullName evidence="7">Glycosyltransferase 2-like domain-containing protein</fullName>
    </recommendedName>
</protein>
<dbReference type="Pfam" id="PF00535">
    <property type="entry name" value="Glycos_transf_2"/>
    <property type="match status" value="1"/>
</dbReference>
<dbReference type="Pfam" id="PF04464">
    <property type="entry name" value="Glyphos_transf"/>
    <property type="match status" value="1"/>
</dbReference>
<comment type="subcellular location">
    <subcellularLocation>
        <location evidence="1">Cell membrane</location>
        <topology evidence="1">Peripheral membrane protein</topology>
    </subcellularLocation>
</comment>
<evidence type="ECO:0000256" key="1">
    <source>
        <dbReference type="ARBA" id="ARBA00004202"/>
    </source>
</evidence>
<evidence type="ECO:0000256" key="2">
    <source>
        <dbReference type="ARBA" id="ARBA00010488"/>
    </source>
</evidence>
<dbReference type="EMBL" id="BAABHJ010000039">
    <property type="protein sequence ID" value="GAA4617289.1"/>
    <property type="molecule type" value="Genomic_DNA"/>
</dbReference>
<proteinExistence type="inferred from homology"/>
<dbReference type="InterPro" id="IPR043149">
    <property type="entry name" value="TagF_N"/>
</dbReference>
<evidence type="ECO:0000259" key="7">
    <source>
        <dbReference type="Pfam" id="PF00535"/>
    </source>
</evidence>
<dbReference type="CDD" id="cd00761">
    <property type="entry name" value="Glyco_tranf_GTA_type"/>
    <property type="match status" value="1"/>
</dbReference>
<dbReference type="Proteomes" id="UP001500212">
    <property type="component" value="Unassembled WGS sequence"/>
</dbReference>
<dbReference type="Gene3D" id="3.40.50.12580">
    <property type="match status" value="1"/>
</dbReference>
<dbReference type="PANTHER" id="PTHR37316:SF3">
    <property type="entry name" value="TEICHOIC ACID GLYCEROL-PHOSPHATE TRANSFERASE"/>
    <property type="match status" value="1"/>
</dbReference>
<keyword evidence="5" id="KW-0777">Teichoic acid biosynthesis</keyword>
<evidence type="ECO:0000256" key="4">
    <source>
        <dbReference type="ARBA" id="ARBA00022679"/>
    </source>
</evidence>
<evidence type="ECO:0000313" key="9">
    <source>
        <dbReference type="Proteomes" id="UP001500212"/>
    </source>
</evidence>
<keyword evidence="3" id="KW-1003">Cell membrane</keyword>